<comment type="similarity">
    <text evidence="11">Belongs to the TRAFAC class myosin-kinesin ATPase superfamily. Kinesin family.</text>
</comment>
<feature type="coiled-coil region" evidence="12">
    <location>
        <begin position="692"/>
        <end position="719"/>
    </location>
</feature>
<accession>A0A482VWH5</accession>
<name>A0A482VWH5_ASBVE</name>
<dbReference type="InterPro" id="IPR036961">
    <property type="entry name" value="Kinesin_motor_dom_sf"/>
</dbReference>
<organism evidence="14 15">
    <name type="scientific">Asbolus verrucosus</name>
    <name type="common">Desert ironclad beetle</name>
    <dbReference type="NCBI Taxonomy" id="1661398"/>
    <lineage>
        <taxon>Eukaryota</taxon>
        <taxon>Metazoa</taxon>
        <taxon>Ecdysozoa</taxon>
        <taxon>Arthropoda</taxon>
        <taxon>Hexapoda</taxon>
        <taxon>Insecta</taxon>
        <taxon>Pterygota</taxon>
        <taxon>Neoptera</taxon>
        <taxon>Endopterygota</taxon>
        <taxon>Coleoptera</taxon>
        <taxon>Polyphaga</taxon>
        <taxon>Cucujiformia</taxon>
        <taxon>Tenebrionidae</taxon>
        <taxon>Pimeliinae</taxon>
        <taxon>Asbolus</taxon>
    </lineage>
</organism>
<protein>
    <recommendedName>
        <fullName evidence="9">Kinesin-like protein costa</fullName>
    </recommendedName>
    <alternativeName>
        <fullName evidence="10">Kinesin-like protein costal2</fullName>
    </alternativeName>
</protein>
<dbReference type="GO" id="GO:0007052">
    <property type="term" value="P:mitotic spindle organization"/>
    <property type="evidence" value="ECO:0007669"/>
    <property type="project" value="TreeGrafter"/>
</dbReference>
<evidence type="ECO:0000256" key="6">
    <source>
        <dbReference type="ARBA" id="ARBA00023054"/>
    </source>
</evidence>
<evidence type="ECO:0000256" key="4">
    <source>
        <dbReference type="ARBA" id="ARBA00022741"/>
    </source>
</evidence>
<evidence type="ECO:0000256" key="8">
    <source>
        <dbReference type="ARBA" id="ARBA00023212"/>
    </source>
</evidence>
<dbReference type="InterPro" id="IPR001752">
    <property type="entry name" value="Kinesin_motor_dom"/>
</dbReference>
<evidence type="ECO:0000256" key="10">
    <source>
        <dbReference type="ARBA" id="ARBA00083812"/>
    </source>
</evidence>
<dbReference type="FunFam" id="3.40.850.10:FF:000218">
    <property type="entry name" value="Kinesin-like protein costa"/>
    <property type="match status" value="1"/>
</dbReference>
<dbReference type="PRINTS" id="PR00380">
    <property type="entry name" value="KINESINHEAVY"/>
</dbReference>
<evidence type="ECO:0000256" key="3">
    <source>
        <dbReference type="ARBA" id="ARBA00022701"/>
    </source>
</evidence>
<dbReference type="EMBL" id="QDEB01055389">
    <property type="protein sequence ID" value="RZC37130.1"/>
    <property type="molecule type" value="Genomic_DNA"/>
</dbReference>
<dbReference type="PANTHER" id="PTHR47969:SF15">
    <property type="entry name" value="CHROMOSOME-ASSOCIATED KINESIN KIF4A-RELATED"/>
    <property type="match status" value="1"/>
</dbReference>
<evidence type="ECO:0000256" key="9">
    <source>
        <dbReference type="ARBA" id="ARBA00070863"/>
    </source>
</evidence>
<dbReference type="GO" id="GO:0005874">
    <property type="term" value="C:microtubule"/>
    <property type="evidence" value="ECO:0007669"/>
    <property type="project" value="UniProtKB-KW"/>
</dbReference>
<keyword evidence="7 11" id="KW-0505">Motor protein</keyword>
<dbReference type="PROSITE" id="PS50067">
    <property type="entry name" value="KINESIN_MOTOR_2"/>
    <property type="match status" value="1"/>
</dbReference>
<dbReference type="PANTHER" id="PTHR47969">
    <property type="entry name" value="CHROMOSOME-ASSOCIATED KINESIN KIF4A-RELATED"/>
    <property type="match status" value="1"/>
</dbReference>
<comment type="subcellular location">
    <subcellularLocation>
        <location evidence="1">Cytoplasm</location>
        <location evidence="1">Cytoskeleton</location>
    </subcellularLocation>
</comment>
<proteinExistence type="inferred from homology"/>
<keyword evidence="2" id="KW-0963">Cytoplasm</keyword>
<evidence type="ECO:0000256" key="7">
    <source>
        <dbReference type="ARBA" id="ARBA00023175"/>
    </source>
</evidence>
<dbReference type="GO" id="GO:0005875">
    <property type="term" value="C:microtubule associated complex"/>
    <property type="evidence" value="ECO:0007669"/>
    <property type="project" value="TreeGrafter"/>
</dbReference>
<sequence>MELSVETAVRICPVAFNNTDMVCVQSNTISNTIHLANAQSYPVNYALPMDCCQNTVFTTTVAPLVNYLVEGCDVSVVTLGQSGTGKSYTLLGPGFHCASSESEHGIIPRFIREVFTKMKQYRDRNWSVHVTWSQICGENVQDLLGVGSIECGNISDVFQLIQLGMSNIAPKCAHTLFTLTLEQQWVVDTTVQHRVSTASFADLAGSEKVLVYDSNGMMQTIPTDLGIQTLQRCIMTLSETCGTQYNHYNFIPYTQSVLTTLLKDSFGGRAKTVVMCCVSPLIQDFTETLYTLQLALRVQMIKNFVTVNSYTTFESLQENFDVFGLQFAANQLFKLVSNAEELFQRLVSNEFLPKSEQEQISQWLMLKQECEDCLSENSEPHRSLERIEEEIEGSYDSSESEAIEEEEKESLLDKVQVLMEHFRINTNKLVSQANATDLMLNSCTKESVNSSNNEYHLKGARGRRGSIHSAEEFHPVLSLNASKISEEYTTQENDQKSTTPLPYESKKKILKQIVTALELNQKKISDLEKTIKVKENLMERLLKHKDTKTSAHHKFEQKCQMLRKEYKNAEVKFLQARLQKNHHLEGKYKNEVVALEEKLRDTESLKNITEDGNKLLELESSLHTSKKQLEKLKKYKQEKEKYKSIYEKQIKEEKMKMSHSKGSCESFDKQKTPDSKVVALLNKSNATMNSNVSLNNEELECLRHEIRNLRKTRDYLLEQRYKIDLKSQNKKILNDSEERKLLQYEEAVEAIDLIIEYKNSIICGHQPLTDKVLEEQSDKMLMERFLKLSENEMRILLHKYFEKIIDLRSSSKKLEMQILDIESQHENLAYRVQNLSHTLQLVRSEAERRIVSLQQQHEDKLYLVLRNLASDNGENDRGLSRVMGSKHVTLQVAGASKQVDKKLIARFTQYRQETLPRQLQTVMPAAPQAKVTIEKNKIILQKTNKN</sequence>
<dbReference type="SMART" id="SM00129">
    <property type="entry name" value="KISc"/>
    <property type="match status" value="1"/>
</dbReference>
<dbReference type="Gene3D" id="3.40.850.10">
    <property type="entry name" value="Kinesin motor domain"/>
    <property type="match status" value="2"/>
</dbReference>
<evidence type="ECO:0000256" key="1">
    <source>
        <dbReference type="ARBA" id="ARBA00004245"/>
    </source>
</evidence>
<evidence type="ECO:0000313" key="14">
    <source>
        <dbReference type="EMBL" id="RZC37130.1"/>
    </source>
</evidence>
<dbReference type="GO" id="GO:0007018">
    <property type="term" value="P:microtubule-based movement"/>
    <property type="evidence" value="ECO:0007669"/>
    <property type="project" value="InterPro"/>
</dbReference>
<keyword evidence="6 12" id="KW-0175">Coiled coil</keyword>
<dbReference type="AlphaFoldDB" id="A0A482VWH5"/>
<dbReference type="GO" id="GO:0051231">
    <property type="term" value="P:spindle elongation"/>
    <property type="evidence" value="ECO:0007669"/>
    <property type="project" value="TreeGrafter"/>
</dbReference>
<keyword evidence="8" id="KW-0206">Cytoskeleton</keyword>
<dbReference type="FunFam" id="3.40.850.10:FF:000151">
    <property type="entry name" value="Kinesin-like protein costa"/>
    <property type="match status" value="1"/>
</dbReference>
<dbReference type="InterPro" id="IPR027640">
    <property type="entry name" value="Kinesin-like_fam"/>
</dbReference>
<evidence type="ECO:0000259" key="13">
    <source>
        <dbReference type="PROSITE" id="PS50067"/>
    </source>
</evidence>
<evidence type="ECO:0000313" key="15">
    <source>
        <dbReference type="Proteomes" id="UP000292052"/>
    </source>
</evidence>
<keyword evidence="5 11" id="KW-0067">ATP-binding</keyword>
<dbReference type="GO" id="GO:0003777">
    <property type="term" value="F:microtubule motor activity"/>
    <property type="evidence" value="ECO:0007669"/>
    <property type="project" value="InterPro"/>
</dbReference>
<comment type="caution">
    <text evidence="14">The sequence shown here is derived from an EMBL/GenBank/DDBJ whole genome shotgun (WGS) entry which is preliminary data.</text>
</comment>
<reference evidence="14 15" key="1">
    <citation type="submission" date="2017-03" db="EMBL/GenBank/DDBJ databases">
        <title>Genome of the blue death feigning beetle - Asbolus verrucosus.</title>
        <authorList>
            <person name="Rider S.D."/>
        </authorList>
    </citation>
    <scope>NUCLEOTIDE SEQUENCE [LARGE SCALE GENOMIC DNA]</scope>
    <source>
        <strain evidence="14">Butters</strain>
        <tissue evidence="14">Head and leg muscle</tissue>
    </source>
</reference>
<feature type="coiled-coil region" evidence="12">
    <location>
        <begin position="517"/>
        <end position="652"/>
    </location>
</feature>
<keyword evidence="4 11" id="KW-0547">Nucleotide-binding</keyword>
<evidence type="ECO:0000256" key="2">
    <source>
        <dbReference type="ARBA" id="ARBA00022490"/>
    </source>
</evidence>
<keyword evidence="15" id="KW-1185">Reference proteome</keyword>
<feature type="domain" description="Kinesin motor" evidence="13">
    <location>
        <begin position="4"/>
        <end position="301"/>
    </location>
</feature>
<dbReference type="GO" id="GO:0005524">
    <property type="term" value="F:ATP binding"/>
    <property type="evidence" value="ECO:0007669"/>
    <property type="project" value="UniProtKB-UniRule"/>
</dbReference>
<dbReference type="STRING" id="1661398.A0A482VWH5"/>
<dbReference type="Pfam" id="PF00225">
    <property type="entry name" value="Kinesin"/>
    <property type="match status" value="2"/>
</dbReference>
<dbReference type="OrthoDB" id="540783at2759"/>
<dbReference type="GO" id="GO:0008017">
    <property type="term" value="F:microtubule binding"/>
    <property type="evidence" value="ECO:0007669"/>
    <property type="project" value="InterPro"/>
</dbReference>
<dbReference type="InterPro" id="IPR027417">
    <property type="entry name" value="P-loop_NTPase"/>
</dbReference>
<evidence type="ECO:0000256" key="12">
    <source>
        <dbReference type="SAM" id="Coils"/>
    </source>
</evidence>
<dbReference type="Proteomes" id="UP000292052">
    <property type="component" value="Unassembled WGS sequence"/>
</dbReference>
<dbReference type="SUPFAM" id="SSF52540">
    <property type="entry name" value="P-loop containing nucleoside triphosphate hydrolases"/>
    <property type="match status" value="1"/>
</dbReference>
<gene>
    <name evidence="14" type="ORF">BDFB_005245</name>
</gene>
<feature type="binding site" evidence="11">
    <location>
        <begin position="80"/>
        <end position="87"/>
    </location>
    <ligand>
        <name>ATP</name>
        <dbReference type="ChEBI" id="CHEBI:30616"/>
    </ligand>
</feature>
<evidence type="ECO:0000256" key="5">
    <source>
        <dbReference type="ARBA" id="ARBA00022840"/>
    </source>
</evidence>
<evidence type="ECO:0000256" key="11">
    <source>
        <dbReference type="PROSITE-ProRule" id="PRU00283"/>
    </source>
</evidence>
<keyword evidence="3" id="KW-0493">Microtubule</keyword>